<keyword evidence="2" id="KW-0813">Transport</keyword>
<proteinExistence type="inferred from homology"/>
<feature type="signal peptide" evidence="4">
    <location>
        <begin position="1"/>
        <end position="28"/>
    </location>
</feature>
<dbReference type="CDD" id="cd08500">
    <property type="entry name" value="PBP2_NikA_DppA_OppA_like_4"/>
    <property type="match status" value="1"/>
</dbReference>
<evidence type="ECO:0000256" key="3">
    <source>
        <dbReference type="ARBA" id="ARBA00022729"/>
    </source>
</evidence>
<dbReference type="GO" id="GO:0015833">
    <property type="term" value="P:peptide transport"/>
    <property type="evidence" value="ECO:0007669"/>
    <property type="project" value="TreeGrafter"/>
</dbReference>
<dbReference type="GO" id="GO:1904680">
    <property type="term" value="F:peptide transmembrane transporter activity"/>
    <property type="evidence" value="ECO:0007669"/>
    <property type="project" value="TreeGrafter"/>
</dbReference>
<evidence type="ECO:0000256" key="1">
    <source>
        <dbReference type="ARBA" id="ARBA00005695"/>
    </source>
</evidence>
<dbReference type="Proteomes" id="UP000696931">
    <property type="component" value="Unassembled WGS sequence"/>
</dbReference>
<dbReference type="AlphaFoldDB" id="A0A933WAI5"/>
<dbReference type="PROSITE" id="PS51257">
    <property type="entry name" value="PROKAR_LIPOPROTEIN"/>
    <property type="match status" value="1"/>
</dbReference>
<dbReference type="GO" id="GO:0043190">
    <property type="term" value="C:ATP-binding cassette (ABC) transporter complex"/>
    <property type="evidence" value="ECO:0007669"/>
    <property type="project" value="InterPro"/>
</dbReference>
<sequence length="608" mass="67675">MRVRPKFDSRICAAALLLVLAGCGGAKVARRVDVHPLPPDTLTMRMHEPGEYGGRFVVGATASPKHFNPIMASERPTNDVCNLLYTSLTDVDYGTLEDTPLFAKSWEWSADACTLTFHLRRGACFSDGHPMSSTDVQFSFDVAMDDSLGTSMSEGLSITDPRTGERARFAYSAPDSYTFRVVTVRPYAMLLSATSTVRILPRHVLERVWRAGGFASAYGVDTPPESLVTSGPWVLREFRADEKVVLGPNPWWFGVDARGRRLPYLDELVFVLAKDQDVAALKFQAGELDGLDNVRPEDYAAYAAGQAKGRYTLYDGGPSFNTSFLWFNLNPAPEGSANHRAGEPMVGAVKYAWFSQRDFRRAVSKAIDREALIRGPFRGEGVKNWSTMSPGNKRWYDPAITGLDFDPEGAKALLAGLGWKDTNGDGFLEDRDGRTIAFTMHTNSDNTMRKEMLTLVRDDLAKVGLRVDAAPLEFNTLTSHMRGDLDYDAILLGQGSAVPAEPGMGQNTWRSSGLLHYWHIRQEKPATPEEARVDALMDRIVYTTDEAARKAAWRELMGIVNDQCWIVWLPTQIIRLPVRSRFGNVQPSPMPHRILWNVDRIFVKPGRG</sequence>
<dbReference type="SUPFAM" id="SSF53850">
    <property type="entry name" value="Periplasmic binding protein-like II"/>
    <property type="match status" value="1"/>
</dbReference>
<dbReference type="Pfam" id="PF00496">
    <property type="entry name" value="SBP_bac_5"/>
    <property type="match status" value="1"/>
</dbReference>
<evidence type="ECO:0000313" key="6">
    <source>
        <dbReference type="EMBL" id="MBI5169334.1"/>
    </source>
</evidence>
<gene>
    <name evidence="6" type="ORF">HZA61_07600</name>
</gene>
<protein>
    <submittedName>
        <fullName evidence="6">ABC transporter substrate-binding protein</fullName>
    </submittedName>
</protein>
<dbReference type="PIRSF" id="PIRSF002741">
    <property type="entry name" value="MppA"/>
    <property type="match status" value="1"/>
</dbReference>
<feature type="chain" id="PRO_5037596341" evidence="4">
    <location>
        <begin position="29"/>
        <end position="608"/>
    </location>
</feature>
<comment type="similarity">
    <text evidence="1">Belongs to the bacterial solute-binding protein 5 family.</text>
</comment>
<organism evidence="6 7">
    <name type="scientific">Eiseniibacteriota bacterium</name>
    <dbReference type="NCBI Taxonomy" id="2212470"/>
    <lineage>
        <taxon>Bacteria</taxon>
        <taxon>Candidatus Eiseniibacteriota</taxon>
    </lineage>
</organism>
<dbReference type="GO" id="GO:0042597">
    <property type="term" value="C:periplasmic space"/>
    <property type="evidence" value="ECO:0007669"/>
    <property type="project" value="UniProtKB-ARBA"/>
</dbReference>
<dbReference type="InterPro" id="IPR039424">
    <property type="entry name" value="SBP_5"/>
</dbReference>
<reference evidence="6" key="1">
    <citation type="submission" date="2020-07" db="EMBL/GenBank/DDBJ databases">
        <title>Huge and variable diversity of episymbiotic CPR bacteria and DPANN archaea in groundwater ecosystems.</title>
        <authorList>
            <person name="He C.Y."/>
            <person name="Keren R."/>
            <person name="Whittaker M."/>
            <person name="Farag I.F."/>
            <person name="Doudna J."/>
            <person name="Cate J.H.D."/>
            <person name="Banfield J.F."/>
        </authorList>
    </citation>
    <scope>NUCLEOTIDE SEQUENCE</scope>
    <source>
        <strain evidence="6">NC_groundwater_1813_Pr3_B-0.1um_71_17</strain>
    </source>
</reference>
<keyword evidence="3 4" id="KW-0732">Signal</keyword>
<dbReference type="Gene3D" id="3.40.190.10">
    <property type="entry name" value="Periplasmic binding protein-like II"/>
    <property type="match status" value="1"/>
</dbReference>
<dbReference type="Gene3D" id="3.10.105.10">
    <property type="entry name" value="Dipeptide-binding Protein, Domain 3"/>
    <property type="match status" value="1"/>
</dbReference>
<dbReference type="PANTHER" id="PTHR30290:SF9">
    <property type="entry name" value="OLIGOPEPTIDE-BINDING PROTEIN APPA"/>
    <property type="match status" value="1"/>
</dbReference>
<dbReference type="PANTHER" id="PTHR30290">
    <property type="entry name" value="PERIPLASMIC BINDING COMPONENT OF ABC TRANSPORTER"/>
    <property type="match status" value="1"/>
</dbReference>
<comment type="caution">
    <text evidence="6">The sequence shown here is derived from an EMBL/GenBank/DDBJ whole genome shotgun (WGS) entry which is preliminary data.</text>
</comment>
<dbReference type="EMBL" id="JACRIW010000048">
    <property type="protein sequence ID" value="MBI5169334.1"/>
    <property type="molecule type" value="Genomic_DNA"/>
</dbReference>
<evidence type="ECO:0000256" key="4">
    <source>
        <dbReference type="SAM" id="SignalP"/>
    </source>
</evidence>
<feature type="domain" description="Solute-binding protein family 5" evidence="5">
    <location>
        <begin position="100"/>
        <end position="510"/>
    </location>
</feature>
<evidence type="ECO:0000256" key="2">
    <source>
        <dbReference type="ARBA" id="ARBA00022448"/>
    </source>
</evidence>
<dbReference type="InterPro" id="IPR030678">
    <property type="entry name" value="Peptide/Ni-bd"/>
</dbReference>
<name>A0A933WAI5_UNCEI</name>
<evidence type="ECO:0000313" key="7">
    <source>
        <dbReference type="Proteomes" id="UP000696931"/>
    </source>
</evidence>
<evidence type="ECO:0000259" key="5">
    <source>
        <dbReference type="Pfam" id="PF00496"/>
    </source>
</evidence>
<dbReference type="InterPro" id="IPR000914">
    <property type="entry name" value="SBP_5_dom"/>
</dbReference>
<accession>A0A933WAI5</accession>